<reference evidence="1" key="2">
    <citation type="submission" date="2025-09" db="UniProtKB">
        <authorList>
            <consortium name="Ensembl"/>
        </authorList>
    </citation>
    <scope>IDENTIFICATION</scope>
</reference>
<dbReference type="Ensembl" id="ENSSGRT00000093670.1">
    <property type="protein sequence ID" value="ENSSGRP00000087998.1"/>
    <property type="gene ID" value="ENSSGRG00000044183.1"/>
</dbReference>
<proteinExistence type="predicted"/>
<dbReference type="GO" id="GO:0006120">
    <property type="term" value="P:mitochondrial electron transport, NADH to ubiquinone"/>
    <property type="evidence" value="ECO:0007669"/>
    <property type="project" value="InterPro"/>
</dbReference>
<evidence type="ECO:0000313" key="2">
    <source>
        <dbReference type="Proteomes" id="UP000472262"/>
    </source>
</evidence>
<keyword evidence="2" id="KW-1185">Reference proteome</keyword>
<dbReference type="GO" id="GO:0005743">
    <property type="term" value="C:mitochondrial inner membrane"/>
    <property type="evidence" value="ECO:0007669"/>
    <property type="project" value="InterPro"/>
</dbReference>
<sequence>WIQMISPEHLNPLLFGEMGLLPDEAKVLRPPGIVNRNSVWFGLCGWATAMLHNSLNRRPALKAALMHLLFKKHQQIEFPSPIKLAEF</sequence>
<dbReference type="Proteomes" id="UP000472262">
    <property type="component" value="Unassembled WGS sequence"/>
</dbReference>
<dbReference type="InParanoid" id="A0A672RH33"/>
<evidence type="ECO:0000313" key="1">
    <source>
        <dbReference type="Ensembl" id="ENSSGRP00000087998.1"/>
    </source>
</evidence>
<protein>
    <submittedName>
        <fullName evidence="1">Uncharacterized protein</fullName>
    </submittedName>
</protein>
<accession>A0A672RH33</accession>
<dbReference type="AlphaFoldDB" id="A0A672RH33"/>
<name>A0A672RH33_SINGR</name>
<organism evidence="1 2">
    <name type="scientific">Sinocyclocheilus grahami</name>
    <name type="common">Dianchi golden-line fish</name>
    <name type="synonym">Barbus grahami</name>
    <dbReference type="NCBI Taxonomy" id="75366"/>
    <lineage>
        <taxon>Eukaryota</taxon>
        <taxon>Metazoa</taxon>
        <taxon>Chordata</taxon>
        <taxon>Craniata</taxon>
        <taxon>Vertebrata</taxon>
        <taxon>Euteleostomi</taxon>
        <taxon>Actinopterygii</taxon>
        <taxon>Neopterygii</taxon>
        <taxon>Teleostei</taxon>
        <taxon>Ostariophysi</taxon>
        <taxon>Cypriniformes</taxon>
        <taxon>Cyprinidae</taxon>
        <taxon>Cyprininae</taxon>
        <taxon>Sinocyclocheilus</taxon>
    </lineage>
</organism>
<reference evidence="1" key="1">
    <citation type="submission" date="2025-08" db="UniProtKB">
        <authorList>
            <consortium name="Ensembl"/>
        </authorList>
    </citation>
    <scope>IDENTIFICATION</scope>
</reference>
<dbReference type="InterPro" id="IPR009423">
    <property type="entry name" value="NDUC2"/>
</dbReference>
<dbReference type="Pfam" id="PF06374">
    <property type="entry name" value="NDUF_C2"/>
    <property type="match status" value="1"/>
</dbReference>